<dbReference type="Proteomes" id="UP001054857">
    <property type="component" value="Unassembled WGS sequence"/>
</dbReference>
<sequence length="224" mass="23732">MAFGSLSCEGASISGVEATNSSSFQLGNGEVPTISGQAFTKPSCRRSLSRALLDAALSKHNDANDDDEKGHSIWEDFQEHSPGVIMLPGAWAMGDGLVLETDVPVARHNRSSSVASYAESTQSFSESVFRMAGSFTAGMSSYIADLASAWASTSPSEGLTEDENDDDNDSSWENVGADFASGSLAVTPRLNSFTQRRPSSCPQPQAKAYPRLAKGPASSHKKRD</sequence>
<accession>A0AAD3HM91</accession>
<name>A0AAD3HM91_9CHLO</name>
<keyword evidence="3" id="KW-1185">Reference proteome</keyword>
<evidence type="ECO:0000313" key="3">
    <source>
        <dbReference type="Proteomes" id="UP001054857"/>
    </source>
</evidence>
<dbReference type="AlphaFoldDB" id="A0AAD3HM91"/>
<feature type="compositionally biased region" description="Acidic residues" evidence="1">
    <location>
        <begin position="159"/>
        <end position="170"/>
    </location>
</feature>
<feature type="region of interest" description="Disordered" evidence="1">
    <location>
        <begin position="154"/>
        <end position="224"/>
    </location>
</feature>
<evidence type="ECO:0000256" key="1">
    <source>
        <dbReference type="SAM" id="MobiDB-lite"/>
    </source>
</evidence>
<proteinExistence type="predicted"/>
<evidence type="ECO:0000313" key="2">
    <source>
        <dbReference type="EMBL" id="GFR45515.1"/>
    </source>
</evidence>
<protein>
    <submittedName>
        <fullName evidence="2">Uncharacterized protein</fullName>
    </submittedName>
</protein>
<comment type="caution">
    <text evidence="2">The sequence shown here is derived from an EMBL/GenBank/DDBJ whole genome shotgun (WGS) entry which is preliminary data.</text>
</comment>
<dbReference type="EMBL" id="BMAR01000010">
    <property type="protein sequence ID" value="GFR45515.1"/>
    <property type="molecule type" value="Genomic_DNA"/>
</dbReference>
<gene>
    <name evidence="2" type="ORF">Agub_g6906</name>
</gene>
<feature type="compositionally biased region" description="Polar residues" evidence="1">
    <location>
        <begin position="189"/>
        <end position="203"/>
    </location>
</feature>
<reference evidence="2 3" key="1">
    <citation type="journal article" date="2021" name="Sci. Rep.">
        <title>Genome sequencing of the multicellular alga Astrephomene provides insights into convergent evolution of germ-soma differentiation.</title>
        <authorList>
            <person name="Yamashita S."/>
            <person name="Yamamoto K."/>
            <person name="Matsuzaki R."/>
            <person name="Suzuki S."/>
            <person name="Yamaguchi H."/>
            <person name="Hirooka S."/>
            <person name="Minakuchi Y."/>
            <person name="Miyagishima S."/>
            <person name="Kawachi M."/>
            <person name="Toyoda A."/>
            <person name="Nozaki H."/>
        </authorList>
    </citation>
    <scope>NUCLEOTIDE SEQUENCE [LARGE SCALE GENOMIC DNA]</scope>
    <source>
        <strain evidence="2 3">NIES-4017</strain>
    </source>
</reference>
<organism evidence="2 3">
    <name type="scientific">Astrephomene gubernaculifera</name>
    <dbReference type="NCBI Taxonomy" id="47775"/>
    <lineage>
        <taxon>Eukaryota</taxon>
        <taxon>Viridiplantae</taxon>
        <taxon>Chlorophyta</taxon>
        <taxon>core chlorophytes</taxon>
        <taxon>Chlorophyceae</taxon>
        <taxon>CS clade</taxon>
        <taxon>Chlamydomonadales</taxon>
        <taxon>Astrephomenaceae</taxon>
        <taxon>Astrephomene</taxon>
    </lineage>
</organism>